<dbReference type="RefSeq" id="WP_285606350.1">
    <property type="nucleotide sequence ID" value="NZ_BSDC01000001.1"/>
</dbReference>
<dbReference type="InterPro" id="IPR038740">
    <property type="entry name" value="BioF2-like_GNAT_dom"/>
</dbReference>
<feature type="domain" description="BioF2-like acetyltransferase" evidence="1">
    <location>
        <begin position="124"/>
        <end position="212"/>
    </location>
</feature>
<dbReference type="InterPro" id="IPR016181">
    <property type="entry name" value="Acyl_CoA_acyltransferase"/>
</dbReference>
<dbReference type="Pfam" id="PF13480">
    <property type="entry name" value="Acetyltransf_6"/>
    <property type="match status" value="1"/>
</dbReference>
<dbReference type="SUPFAM" id="SSF55729">
    <property type="entry name" value="Acyl-CoA N-acyltransferases (Nat)"/>
    <property type="match status" value="1"/>
</dbReference>
<evidence type="ECO:0000313" key="3">
    <source>
        <dbReference type="Proteomes" id="UP001165044"/>
    </source>
</evidence>
<reference evidence="2" key="1">
    <citation type="journal article" date="2023" name="Antonie Van Leeuwenhoek">
        <title>Mesoterricola silvestris gen. nov., sp. nov., Mesoterricola sediminis sp. nov., Geothrix oryzae sp. nov., Geothrix edaphica sp. nov., Geothrix rubra sp. nov., and Geothrix limicola sp. nov., six novel members of Acidobacteriota isolated from soils.</title>
        <authorList>
            <person name="Itoh H."/>
            <person name="Sugisawa Y."/>
            <person name="Mise K."/>
            <person name="Xu Z."/>
            <person name="Kuniyasu M."/>
            <person name="Ushijima N."/>
            <person name="Kawano K."/>
            <person name="Kobayashi E."/>
            <person name="Shiratori Y."/>
            <person name="Masuda Y."/>
            <person name="Senoo K."/>
        </authorList>
    </citation>
    <scope>NUCLEOTIDE SEQUENCE</scope>
    <source>
        <strain evidence="2">Red802</strain>
    </source>
</reference>
<dbReference type="Gene3D" id="3.40.630.30">
    <property type="match status" value="1"/>
</dbReference>
<sequence length="322" mass="36385">MNAEIFAEWLRRQGHKVLRSESSYWFNAGPGVFQAFPYHWLIKPGPQEIRWLMMMHSMIALRYSTPLDHPGGKVSYHVVLRKPYDLTMLKSQARNGVKSGLKHFQIEQVSFERLATEGWVLQEDTLRRQGRLRSMTRKAWERLCRAAVDLQGFEAWAATANGQLAAAVIVCRMDDWCYIPYSLSHSSYLGQHPNNALFFTVSCNLLDREGVSGIFFTVQSLDAPAQVDEFKFRMGFLPVVACQQVAFSPLLRPFANSLTHAVIRRLYCRFPSSPSLAKAEGILRFHLDGARPPSDQAWPECLSELRSAALEAVASPGPRAPG</sequence>
<name>A0ABQ5PV90_9BACT</name>
<protein>
    <recommendedName>
        <fullName evidence="1">BioF2-like acetyltransferase domain-containing protein</fullName>
    </recommendedName>
</protein>
<proteinExistence type="predicted"/>
<comment type="caution">
    <text evidence="2">The sequence shown here is derived from an EMBL/GenBank/DDBJ whole genome shotgun (WGS) entry which is preliminary data.</text>
</comment>
<keyword evidence="3" id="KW-1185">Reference proteome</keyword>
<gene>
    <name evidence="2" type="ORF">GETHED_06370</name>
</gene>
<accession>A0ABQ5PV90</accession>
<evidence type="ECO:0000313" key="2">
    <source>
        <dbReference type="EMBL" id="GLH66273.1"/>
    </source>
</evidence>
<organism evidence="2 3">
    <name type="scientific">Geothrix edaphica</name>
    <dbReference type="NCBI Taxonomy" id="2927976"/>
    <lineage>
        <taxon>Bacteria</taxon>
        <taxon>Pseudomonadati</taxon>
        <taxon>Acidobacteriota</taxon>
        <taxon>Holophagae</taxon>
        <taxon>Holophagales</taxon>
        <taxon>Holophagaceae</taxon>
        <taxon>Geothrix</taxon>
    </lineage>
</organism>
<dbReference type="Proteomes" id="UP001165044">
    <property type="component" value="Unassembled WGS sequence"/>
</dbReference>
<evidence type="ECO:0000259" key="1">
    <source>
        <dbReference type="Pfam" id="PF13480"/>
    </source>
</evidence>
<dbReference type="EMBL" id="BSDC01000001">
    <property type="protein sequence ID" value="GLH66273.1"/>
    <property type="molecule type" value="Genomic_DNA"/>
</dbReference>